<name>A0AAE8N5N9_9PEZI</name>
<comment type="caution">
    <text evidence="1">The sequence shown here is derived from an EMBL/GenBank/DDBJ whole genome shotgun (WGS) entry which is preliminary data.</text>
</comment>
<organism evidence="1 2">
    <name type="scientific">Cephalotrichum gorgonifer</name>
    <dbReference type="NCBI Taxonomy" id="2041049"/>
    <lineage>
        <taxon>Eukaryota</taxon>
        <taxon>Fungi</taxon>
        <taxon>Dikarya</taxon>
        <taxon>Ascomycota</taxon>
        <taxon>Pezizomycotina</taxon>
        <taxon>Sordariomycetes</taxon>
        <taxon>Hypocreomycetidae</taxon>
        <taxon>Microascales</taxon>
        <taxon>Microascaceae</taxon>
        <taxon>Cephalotrichum</taxon>
    </lineage>
</organism>
<dbReference type="Gene3D" id="3.80.10.10">
    <property type="entry name" value="Ribonuclease Inhibitor"/>
    <property type="match status" value="1"/>
</dbReference>
<sequence>MAGSVARNDLLTFMAMTDHSACKVPIAESAPAAPKRLEGLPLHIIEEICKHLTPTRAGRRSLRSLSLASRALAIASARSHFKTIRVVVRVGARLPDDVQTLEGMLAARDGRRYVRQLEISGSLSMDAPEWDSPSDGWPTAGTVDCIADEWPPQDDFWTTPGEPTHFEPAEPDLTQAPLAAFTSGLPQLRDVVYACRDQIPATLLTALHSHPHRPRLRVHSFSLRSLWFEHGAPVRDVDPDEYLLASSPLLTSIRVQDTSNGLFNAQGHSNYNEDAVLHMVAGEAPTLWAMSVWLSKPRTPHDSAPLAVQPWLPWPGFFRGRPSPAEGGFGALKALTLVGEDETLSLRLLDAWRGHTNFGALRSLHLRLGAISVGALQSLASCTRHQGLRSLHTLNLQAYSPFPADQRSLYFHLAHLIRSLRPLVNLQIEDIFGDQTFDAMLSHGPSLRKLRLIPEQEKTLYVAPYVLSRAHIERLAHACPDLANLELRIQRSKAEEEEVRTYRALSELRRLDCLSLLLDYSTLEQPTDVSEADLTEDERQLPEPQDWVHPKPIRDAYINAAVDHALAREIFDCVSRRHSPRVASIRTVCAANFSYGGADPVFSLIARHLERHWVQVRSTHDGLGACYIEEIGTAATRNPGRGVVDPIDAFHADILKTIWPAADGIWRENWRGFPLWKETSSPA</sequence>
<gene>
    <name evidence="1" type="ORF">DNG_09425</name>
</gene>
<protein>
    <submittedName>
        <fullName evidence="1">Uncharacterized protein</fullName>
    </submittedName>
</protein>
<accession>A0AAE8N5N9</accession>
<evidence type="ECO:0000313" key="1">
    <source>
        <dbReference type="EMBL" id="SPO06731.1"/>
    </source>
</evidence>
<evidence type="ECO:0000313" key="2">
    <source>
        <dbReference type="Proteomes" id="UP001187682"/>
    </source>
</evidence>
<proteinExistence type="predicted"/>
<keyword evidence="2" id="KW-1185">Reference proteome</keyword>
<dbReference type="Proteomes" id="UP001187682">
    <property type="component" value="Unassembled WGS sequence"/>
</dbReference>
<reference evidence="1" key="1">
    <citation type="submission" date="2018-03" db="EMBL/GenBank/DDBJ databases">
        <authorList>
            <person name="Guldener U."/>
        </authorList>
    </citation>
    <scope>NUCLEOTIDE SEQUENCE</scope>
</reference>
<dbReference type="EMBL" id="ONZQ02000017">
    <property type="protein sequence ID" value="SPO06731.1"/>
    <property type="molecule type" value="Genomic_DNA"/>
</dbReference>
<dbReference type="AlphaFoldDB" id="A0AAE8N5N9"/>
<dbReference type="InterPro" id="IPR032675">
    <property type="entry name" value="LRR_dom_sf"/>
</dbReference>